<accession>A0ABW6RMQ5</accession>
<comment type="caution">
    <text evidence="6">The sequence shown here is derived from an EMBL/GenBank/DDBJ whole genome shotgun (WGS) entry which is preliminary data.</text>
</comment>
<evidence type="ECO:0000313" key="7">
    <source>
        <dbReference type="Proteomes" id="UP001601976"/>
    </source>
</evidence>
<reference evidence="6 7" key="1">
    <citation type="submission" date="2024-10" db="EMBL/GenBank/DDBJ databases">
        <title>The Natural Products Discovery Center: Release of the First 8490 Sequenced Strains for Exploring Actinobacteria Biosynthetic Diversity.</title>
        <authorList>
            <person name="Kalkreuter E."/>
            <person name="Kautsar S.A."/>
            <person name="Yang D."/>
            <person name="Bader C.D."/>
            <person name="Teijaro C.N."/>
            <person name="Fluegel L."/>
            <person name="Davis C.M."/>
            <person name="Simpson J.R."/>
            <person name="Lauterbach L."/>
            <person name="Steele A.D."/>
            <person name="Gui C."/>
            <person name="Meng S."/>
            <person name="Li G."/>
            <person name="Viehrig K."/>
            <person name="Ye F."/>
            <person name="Su P."/>
            <person name="Kiefer A.F."/>
            <person name="Nichols A."/>
            <person name="Cepeda A.J."/>
            <person name="Yan W."/>
            <person name="Fan B."/>
            <person name="Jiang Y."/>
            <person name="Adhikari A."/>
            <person name="Zheng C.-J."/>
            <person name="Schuster L."/>
            <person name="Cowan T.M."/>
            <person name="Smanski M.J."/>
            <person name="Chevrette M.G."/>
            <person name="De Carvalho L.P.S."/>
            <person name="Shen B."/>
        </authorList>
    </citation>
    <scope>NUCLEOTIDE SEQUENCE [LARGE SCALE GENOMIC DNA]</scope>
    <source>
        <strain evidence="6 7">NPDC003029</strain>
    </source>
</reference>
<dbReference type="PANTHER" id="PTHR37326:SF1">
    <property type="entry name" value="BLL3975 PROTEIN"/>
    <property type="match status" value="1"/>
</dbReference>
<evidence type="ECO:0000256" key="4">
    <source>
        <dbReference type="ARBA" id="ARBA00022833"/>
    </source>
</evidence>
<evidence type="ECO:0000256" key="2">
    <source>
        <dbReference type="ARBA" id="ARBA00022723"/>
    </source>
</evidence>
<dbReference type="InterPro" id="IPR055438">
    <property type="entry name" value="AstE_AspA_cat"/>
</dbReference>
<dbReference type="Pfam" id="PF24827">
    <property type="entry name" value="AstE_AspA_cat"/>
    <property type="match status" value="1"/>
</dbReference>
<dbReference type="RefSeq" id="WP_387897074.1">
    <property type="nucleotide sequence ID" value="NZ_JBIAPK010000008.1"/>
</dbReference>
<name>A0ABW6RMQ5_9ACTN</name>
<feature type="domain" description="Succinylglutamate desuccinylase/Aspartoacylase catalytic" evidence="5">
    <location>
        <begin position="50"/>
        <end position="226"/>
    </location>
</feature>
<organism evidence="6 7">
    <name type="scientific">Streptomyces flavidovirens</name>
    <dbReference type="NCBI Taxonomy" id="67298"/>
    <lineage>
        <taxon>Bacteria</taxon>
        <taxon>Bacillati</taxon>
        <taxon>Actinomycetota</taxon>
        <taxon>Actinomycetes</taxon>
        <taxon>Kitasatosporales</taxon>
        <taxon>Streptomycetaceae</taxon>
        <taxon>Streptomyces</taxon>
    </lineage>
</organism>
<dbReference type="EMBL" id="JBIAPK010000008">
    <property type="protein sequence ID" value="MFF3342138.1"/>
    <property type="molecule type" value="Genomic_DNA"/>
</dbReference>
<comment type="cofactor">
    <cofactor evidence="1">
        <name>Zn(2+)</name>
        <dbReference type="ChEBI" id="CHEBI:29105"/>
    </cofactor>
</comment>
<dbReference type="SUPFAM" id="SSF53187">
    <property type="entry name" value="Zn-dependent exopeptidases"/>
    <property type="match status" value="1"/>
</dbReference>
<sequence>MSTSARASGSLTVGTLSAEPGSKARGPVLADLGAITMNIPVTLINGARRGPRIVITAGMHGGEFTGVDAATRLSELLKPDEVSGQVIVCPVANPPAVYDGRLGVSPLDGVNINRVFPGDAEGGPTERLAAWLFAGLVGGADAYIDLHSGGIDETLHDFIGYRLTGEPGLDEKTRHMAHALGIRDVVLGLNAEGGNSHAAAARHGIPALLVETGDRGERDPAAADRLVDALCGLLGELRVLDRASREPLPVREWVWAGAITAETTGLWYSDVAAGDDVTTGQVIGLITDPATGREHQVVASATGRVFYGMHGLTVAPGAELAAIAAPRDPGR</sequence>
<evidence type="ECO:0000259" key="5">
    <source>
        <dbReference type="Pfam" id="PF24827"/>
    </source>
</evidence>
<proteinExistence type="predicted"/>
<evidence type="ECO:0000313" key="6">
    <source>
        <dbReference type="EMBL" id="MFF3342138.1"/>
    </source>
</evidence>
<dbReference type="PIRSF" id="PIRSF039012">
    <property type="entry name" value="ASP"/>
    <property type="match status" value="1"/>
</dbReference>
<dbReference type="InterPro" id="IPR043795">
    <property type="entry name" value="N-alpha-Ac-DABA-like"/>
</dbReference>
<dbReference type="InterPro" id="IPR053138">
    <property type="entry name" value="N-alpha-Ac-DABA_deacetylase"/>
</dbReference>
<dbReference type="Proteomes" id="UP001601976">
    <property type="component" value="Unassembled WGS sequence"/>
</dbReference>
<evidence type="ECO:0000256" key="1">
    <source>
        <dbReference type="ARBA" id="ARBA00001947"/>
    </source>
</evidence>
<keyword evidence="2" id="KW-0479">Metal-binding</keyword>
<keyword evidence="7" id="KW-1185">Reference proteome</keyword>
<gene>
    <name evidence="6" type="ORF">ACFYWW_25990</name>
</gene>
<keyword evidence="4" id="KW-0862">Zinc</keyword>
<evidence type="ECO:0000256" key="3">
    <source>
        <dbReference type="ARBA" id="ARBA00022801"/>
    </source>
</evidence>
<keyword evidence="3" id="KW-0378">Hydrolase</keyword>
<dbReference type="Gene3D" id="3.40.630.10">
    <property type="entry name" value="Zn peptidases"/>
    <property type="match status" value="1"/>
</dbReference>
<protein>
    <submittedName>
        <fullName evidence="6">Succinylglutamate desuccinylase/aspartoacylase family protein</fullName>
    </submittedName>
</protein>
<dbReference type="PANTHER" id="PTHR37326">
    <property type="entry name" value="BLL3975 PROTEIN"/>
    <property type="match status" value="1"/>
</dbReference>